<evidence type="ECO:0000256" key="4">
    <source>
        <dbReference type="HAMAP-Rule" id="MF_00470"/>
    </source>
</evidence>
<comment type="catalytic activity">
    <reaction evidence="4">
        <text>(1R,6R)-6-hydroxy-2-succinyl-cyclohexa-2,4-diene-1-carboxylate = 2-succinylbenzoate + H2O</text>
        <dbReference type="Rhea" id="RHEA:10196"/>
        <dbReference type="ChEBI" id="CHEBI:15377"/>
        <dbReference type="ChEBI" id="CHEBI:18325"/>
        <dbReference type="ChEBI" id="CHEBI:58689"/>
        <dbReference type="EC" id="4.2.1.113"/>
    </reaction>
</comment>
<dbReference type="UniPathway" id="UPA00995"/>
<dbReference type="OrthoDB" id="9802699at2"/>
<comment type="similarity">
    <text evidence="4">Belongs to the mandelate racemase/muconate lactonizing enzyme family. MenC type 1 subfamily.</text>
</comment>
<feature type="binding site" evidence="4">
    <location>
        <position position="175"/>
    </location>
    <ligand>
        <name>Mg(2+)</name>
        <dbReference type="ChEBI" id="CHEBI:18420"/>
    </ligand>
</feature>
<evidence type="ECO:0000313" key="7">
    <source>
        <dbReference type="EMBL" id="GCL43186.1"/>
    </source>
</evidence>
<reference evidence="8" key="1">
    <citation type="submission" date="2019-02" db="EMBL/GenBank/DDBJ databases">
        <title>Draft genome sequence of Dolichospermum planctonicum NIES-80.</title>
        <authorList>
            <person name="Yamaguchi H."/>
            <person name="Suzuki S."/>
            <person name="Kawachi M."/>
        </authorList>
    </citation>
    <scope>NUCLEOTIDE SEQUENCE [LARGE SCALE GENOMIC DNA]</scope>
    <source>
        <strain evidence="8">NIES-80</strain>
    </source>
</reference>
<dbReference type="InterPro" id="IPR010196">
    <property type="entry name" value="OSB_synthase_MenC1"/>
</dbReference>
<dbReference type="RefSeq" id="WP_137908693.1">
    <property type="nucleotide sequence ID" value="NZ_BJCF01000034.1"/>
</dbReference>
<gene>
    <name evidence="4" type="primary">menC</name>
    <name evidence="7" type="ORF">NIES80_28980</name>
</gene>
<dbReference type="InterPro" id="IPR029065">
    <property type="entry name" value="Enolase_C-like"/>
</dbReference>
<dbReference type="GO" id="GO:0042372">
    <property type="term" value="P:phylloquinone biosynthetic process"/>
    <property type="evidence" value="ECO:0007669"/>
    <property type="project" value="UniProtKB-UniRule"/>
</dbReference>
<dbReference type="PANTHER" id="PTHR48073">
    <property type="entry name" value="O-SUCCINYLBENZOATE SYNTHASE-RELATED"/>
    <property type="match status" value="1"/>
</dbReference>
<dbReference type="GO" id="GO:0000287">
    <property type="term" value="F:magnesium ion binding"/>
    <property type="evidence" value="ECO:0007669"/>
    <property type="project" value="UniProtKB-UniRule"/>
</dbReference>
<dbReference type="SFLD" id="SFLDG00180">
    <property type="entry name" value="muconate_cycloisomerase"/>
    <property type="match status" value="1"/>
</dbReference>
<evidence type="ECO:0000256" key="1">
    <source>
        <dbReference type="ARBA" id="ARBA00022723"/>
    </source>
</evidence>
<dbReference type="GO" id="GO:0043748">
    <property type="term" value="F:O-succinylbenzoate synthase activity"/>
    <property type="evidence" value="ECO:0007669"/>
    <property type="project" value="UniProtKB-EC"/>
</dbReference>
<keyword evidence="1 4" id="KW-0479">Metal-binding</keyword>
<dbReference type="UniPathway" id="UPA01057">
    <property type="reaction ID" value="UER00165"/>
</dbReference>
<dbReference type="EC" id="4.2.1.113" evidence="4 5"/>
<evidence type="ECO:0000256" key="2">
    <source>
        <dbReference type="ARBA" id="ARBA00022842"/>
    </source>
</evidence>
<comment type="cofactor">
    <cofactor evidence="4">
        <name>a divalent metal cation</name>
        <dbReference type="ChEBI" id="CHEBI:60240"/>
    </cofactor>
</comment>
<accession>A0A480AGK1</accession>
<dbReference type="Proteomes" id="UP000299367">
    <property type="component" value="Unassembled WGS sequence"/>
</dbReference>
<feature type="binding site" evidence="4">
    <location>
        <position position="203"/>
    </location>
    <ligand>
        <name>Mg(2+)</name>
        <dbReference type="ChEBI" id="CHEBI:18420"/>
    </ligand>
</feature>
<feature type="active site" description="Proton acceptor" evidence="4">
    <location>
        <position position="252"/>
    </location>
</feature>
<dbReference type="Gene3D" id="3.30.390.10">
    <property type="entry name" value="Enolase-like, N-terminal domain"/>
    <property type="match status" value="1"/>
</dbReference>
<comment type="pathway">
    <text evidence="4">Cofactor biosynthesis; phylloquinone biosynthesis.</text>
</comment>
<dbReference type="SFLD" id="SFLDF00009">
    <property type="entry name" value="o-succinylbenzoate_synthase"/>
    <property type="match status" value="1"/>
</dbReference>
<comment type="function">
    <text evidence="4">Converts 2-succinyl-6-hydroxy-2,4-cyclohexadiene-1-carboxylate (SHCHC) to 2-succinylbenzoate (OSB).</text>
</comment>
<dbReference type="PANTHER" id="PTHR48073:SF2">
    <property type="entry name" value="O-SUCCINYLBENZOATE SYNTHASE"/>
    <property type="match status" value="1"/>
</dbReference>
<dbReference type="GO" id="GO:0009234">
    <property type="term" value="P:menaquinone biosynthetic process"/>
    <property type="evidence" value="ECO:0007669"/>
    <property type="project" value="UniProtKB-UniRule"/>
</dbReference>
<dbReference type="HAMAP" id="MF_00470">
    <property type="entry name" value="MenC_1"/>
    <property type="match status" value="1"/>
</dbReference>
<evidence type="ECO:0000313" key="8">
    <source>
        <dbReference type="Proteomes" id="UP000299367"/>
    </source>
</evidence>
<feature type="active site" description="Proton donor" evidence="4">
    <location>
        <position position="146"/>
    </location>
</feature>
<proteinExistence type="inferred from homology"/>
<comment type="pathway">
    <text evidence="4">Quinol/quinone metabolism; 1,4-dihydroxy-2-naphthoate biosynthesis; 1,4-dihydroxy-2-naphthoate from chorismate: step 4/7.</text>
</comment>
<dbReference type="NCBIfam" id="NF002739">
    <property type="entry name" value="PRK02714.1"/>
    <property type="match status" value="1"/>
</dbReference>
<comment type="caution">
    <text evidence="7">The sequence shown here is derived from an EMBL/GenBank/DDBJ whole genome shotgun (WGS) entry which is preliminary data.</text>
</comment>
<dbReference type="InterPro" id="IPR013342">
    <property type="entry name" value="Mandelate_racemase_C"/>
</dbReference>
<dbReference type="SMART" id="SM00922">
    <property type="entry name" value="MR_MLE"/>
    <property type="match status" value="1"/>
</dbReference>
<evidence type="ECO:0000256" key="3">
    <source>
        <dbReference type="ARBA" id="ARBA00023239"/>
    </source>
</evidence>
<feature type="domain" description="Mandelate racemase/muconate lactonizing enzyme C-terminal" evidence="6">
    <location>
        <begin position="125"/>
        <end position="224"/>
    </location>
</feature>
<dbReference type="NCBIfam" id="TIGR01927">
    <property type="entry name" value="menC_gam_Gplu"/>
    <property type="match status" value="1"/>
</dbReference>
<dbReference type="Pfam" id="PF13378">
    <property type="entry name" value="MR_MLE_C"/>
    <property type="match status" value="1"/>
</dbReference>
<keyword evidence="2 4" id="KW-0460">Magnesium</keyword>
<dbReference type="CDD" id="cd03320">
    <property type="entry name" value="OSBS"/>
    <property type="match status" value="1"/>
</dbReference>
<evidence type="ECO:0000259" key="6">
    <source>
        <dbReference type="SMART" id="SM00922"/>
    </source>
</evidence>
<dbReference type="SUPFAM" id="SSF54826">
    <property type="entry name" value="Enolase N-terminal domain-like"/>
    <property type="match status" value="1"/>
</dbReference>
<sequence length="325" mass="37356">MIYQFSFRYFSQKFTNPIITNHGVWEIRESVIIRLINEKNHITWGEISPISWFGSETIEQALDFCHQLPKTITKEMIFTIPDNLPACQFAFESSTHAGGFRLCSRDFQSPDANLDLTYSGLLSAGKLALNQWNNLWEQGYKTFKWKIGVDDINKELEIFDLLISILPNSAKLRLDANGGLSYQQAELWLKKCDQFLPKIEFIEQPLPADKFTEMRELSNLYSTPIALDESIANLQQLESCFQQGWVGIFVIKPGIVGSPSRLKEFCKKHQIDVVFSSVFETEIGRQAALQLAAELSKNNRAVGFGINHLFKEQELNWLENLWKTF</sequence>
<dbReference type="AlphaFoldDB" id="A0A480AGK1"/>
<protein>
    <recommendedName>
        <fullName evidence="4 5">o-succinylbenzoate synthase</fullName>
        <shortName evidence="4">OSB synthase</shortName>
        <shortName evidence="4">OSBS</shortName>
        <ecNumber evidence="4 5">4.2.1.113</ecNumber>
    </recommendedName>
    <alternativeName>
        <fullName evidence="4">4-(2'-carboxyphenyl)-4-oxybutyric acid synthase</fullName>
    </alternativeName>
    <alternativeName>
        <fullName evidence="4">o-succinylbenzoic acid synthase</fullName>
    </alternativeName>
</protein>
<dbReference type="SUPFAM" id="SSF51604">
    <property type="entry name" value="Enolase C-terminal domain-like"/>
    <property type="match status" value="1"/>
</dbReference>
<dbReference type="InterPro" id="IPR036849">
    <property type="entry name" value="Enolase-like_C_sf"/>
</dbReference>
<dbReference type="SFLD" id="SFLDS00001">
    <property type="entry name" value="Enolase"/>
    <property type="match status" value="1"/>
</dbReference>
<dbReference type="EMBL" id="BJCF01000034">
    <property type="protein sequence ID" value="GCL43186.1"/>
    <property type="molecule type" value="Genomic_DNA"/>
</dbReference>
<feature type="binding site" evidence="4">
    <location>
        <position position="228"/>
    </location>
    <ligand>
        <name>Mg(2+)</name>
        <dbReference type="ChEBI" id="CHEBI:18420"/>
    </ligand>
</feature>
<keyword evidence="3 4" id="KW-0456">Lyase</keyword>
<organism evidence="7 8">
    <name type="scientific">Dolichospermum planctonicum</name>
    <dbReference type="NCBI Taxonomy" id="136072"/>
    <lineage>
        <taxon>Bacteria</taxon>
        <taxon>Bacillati</taxon>
        <taxon>Cyanobacteriota</taxon>
        <taxon>Cyanophyceae</taxon>
        <taxon>Nostocales</taxon>
        <taxon>Aphanizomenonaceae</taxon>
        <taxon>Dolichospermum</taxon>
    </lineage>
</organism>
<evidence type="ECO:0000256" key="5">
    <source>
        <dbReference type="NCBIfam" id="TIGR01927"/>
    </source>
</evidence>
<dbReference type="InterPro" id="IPR029017">
    <property type="entry name" value="Enolase-like_N"/>
</dbReference>
<name>A0A480AGK1_9CYAN</name>
<dbReference type="Gene3D" id="3.20.20.120">
    <property type="entry name" value="Enolase-like C-terminal domain"/>
    <property type="match status" value="1"/>
</dbReference>